<dbReference type="Gene3D" id="2.60.40.10">
    <property type="entry name" value="Immunoglobulins"/>
    <property type="match status" value="1"/>
</dbReference>
<accession>A0A6J8F2K5</accession>
<evidence type="ECO:0000313" key="6">
    <source>
        <dbReference type="Proteomes" id="UP000507470"/>
    </source>
</evidence>
<dbReference type="PANTHER" id="PTHR45080">
    <property type="entry name" value="CONTACTIN 5"/>
    <property type="match status" value="1"/>
</dbReference>
<evidence type="ECO:0000259" key="4">
    <source>
        <dbReference type="PROSITE" id="PS50835"/>
    </source>
</evidence>
<keyword evidence="2" id="KW-1015">Disulfide bond</keyword>
<dbReference type="InterPro" id="IPR036179">
    <property type="entry name" value="Ig-like_dom_sf"/>
</dbReference>
<gene>
    <name evidence="5" type="ORF">MCOR_58078</name>
</gene>
<organism evidence="5 6">
    <name type="scientific">Mytilus coruscus</name>
    <name type="common">Sea mussel</name>
    <dbReference type="NCBI Taxonomy" id="42192"/>
    <lineage>
        <taxon>Eukaryota</taxon>
        <taxon>Metazoa</taxon>
        <taxon>Spiralia</taxon>
        <taxon>Lophotrochozoa</taxon>
        <taxon>Mollusca</taxon>
        <taxon>Bivalvia</taxon>
        <taxon>Autobranchia</taxon>
        <taxon>Pteriomorphia</taxon>
        <taxon>Mytilida</taxon>
        <taxon>Mytiloidea</taxon>
        <taxon>Mytilidae</taxon>
        <taxon>Mytilinae</taxon>
        <taxon>Mytilus</taxon>
    </lineage>
</organism>
<evidence type="ECO:0000256" key="3">
    <source>
        <dbReference type="SAM" id="SignalP"/>
    </source>
</evidence>
<name>A0A6J8F2K5_MYTCO</name>
<feature type="domain" description="Ig-like" evidence="4">
    <location>
        <begin position="31"/>
        <end position="126"/>
    </location>
</feature>
<dbReference type="SUPFAM" id="SSF48726">
    <property type="entry name" value="Immunoglobulin"/>
    <property type="match status" value="1"/>
</dbReference>
<keyword evidence="1 3" id="KW-0732">Signal</keyword>
<feature type="signal peptide" evidence="3">
    <location>
        <begin position="1"/>
        <end position="19"/>
    </location>
</feature>
<evidence type="ECO:0000313" key="5">
    <source>
        <dbReference type="EMBL" id="CAC5426362.1"/>
    </source>
</evidence>
<dbReference type="InterPro" id="IPR050958">
    <property type="entry name" value="Cell_Adh-Cytoskel_Orgn"/>
</dbReference>
<sequence>MTFHFIGIIIHLYICLLEAVCYSDSDTVLGPDINIPRDSVQVQIGRPKFLIGECHVQGAAPLNITWMKSGKLIIENEKFTLIKIVTEQNTHTYQLWITEMALEDFGQYTCSATNMYGTKKKNVFVKRAEERETRQEQQSNFADKHYFNITVFLTCFAVIIHL</sequence>
<dbReference type="Proteomes" id="UP000507470">
    <property type="component" value="Unassembled WGS sequence"/>
</dbReference>
<evidence type="ECO:0000256" key="2">
    <source>
        <dbReference type="ARBA" id="ARBA00023157"/>
    </source>
</evidence>
<dbReference type="InterPro" id="IPR007110">
    <property type="entry name" value="Ig-like_dom"/>
</dbReference>
<dbReference type="PROSITE" id="PS50835">
    <property type="entry name" value="IG_LIKE"/>
    <property type="match status" value="1"/>
</dbReference>
<dbReference type="EMBL" id="CACVKT020010428">
    <property type="protein sequence ID" value="CAC5426362.1"/>
    <property type="molecule type" value="Genomic_DNA"/>
</dbReference>
<dbReference type="PANTHER" id="PTHR45080:SF8">
    <property type="entry name" value="IG-LIKE DOMAIN-CONTAINING PROTEIN"/>
    <property type="match status" value="1"/>
</dbReference>
<evidence type="ECO:0000256" key="1">
    <source>
        <dbReference type="ARBA" id="ARBA00022729"/>
    </source>
</evidence>
<reference evidence="5 6" key="1">
    <citation type="submission" date="2020-06" db="EMBL/GenBank/DDBJ databases">
        <authorList>
            <person name="Li R."/>
            <person name="Bekaert M."/>
        </authorList>
    </citation>
    <scope>NUCLEOTIDE SEQUENCE [LARGE SCALE GENOMIC DNA]</scope>
    <source>
        <strain evidence="6">wild</strain>
    </source>
</reference>
<dbReference type="GO" id="GO:0005886">
    <property type="term" value="C:plasma membrane"/>
    <property type="evidence" value="ECO:0007669"/>
    <property type="project" value="TreeGrafter"/>
</dbReference>
<dbReference type="InterPro" id="IPR013098">
    <property type="entry name" value="Ig_I-set"/>
</dbReference>
<dbReference type="CDD" id="cd00096">
    <property type="entry name" value="Ig"/>
    <property type="match status" value="1"/>
</dbReference>
<feature type="chain" id="PRO_5026682690" evidence="3">
    <location>
        <begin position="20"/>
        <end position="162"/>
    </location>
</feature>
<protein>
    <submittedName>
        <fullName evidence="5">TTN</fullName>
        <ecNumber evidence="5">2.7.11.1</ecNumber>
    </submittedName>
</protein>
<keyword evidence="5" id="KW-0808">Transferase</keyword>
<dbReference type="GO" id="GO:0004674">
    <property type="term" value="F:protein serine/threonine kinase activity"/>
    <property type="evidence" value="ECO:0007669"/>
    <property type="project" value="UniProtKB-EC"/>
</dbReference>
<proteinExistence type="predicted"/>
<dbReference type="Pfam" id="PF07679">
    <property type="entry name" value="I-set"/>
    <property type="match status" value="1"/>
</dbReference>
<dbReference type="OrthoDB" id="2570713at2759"/>
<dbReference type="InterPro" id="IPR013783">
    <property type="entry name" value="Ig-like_fold"/>
</dbReference>
<keyword evidence="6" id="KW-1185">Reference proteome</keyword>
<dbReference type="GO" id="GO:0007156">
    <property type="term" value="P:homophilic cell adhesion via plasma membrane adhesion molecules"/>
    <property type="evidence" value="ECO:0007669"/>
    <property type="project" value="TreeGrafter"/>
</dbReference>
<dbReference type="AlphaFoldDB" id="A0A6J8F2K5"/>
<dbReference type="EC" id="2.7.11.1" evidence="5"/>